<dbReference type="GO" id="GO:0071013">
    <property type="term" value="C:catalytic step 2 spliceosome"/>
    <property type="evidence" value="ECO:0007669"/>
    <property type="project" value="TreeGrafter"/>
</dbReference>
<dbReference type="PANTHER" id="PTHR46447">
    <property type="entry name" value="INTERLEUKIN ENHANCER-BINDING FACTOR"/>
    <property type="match status" value="1"/>
</dbReference>
<protein>
    <submittedName>
        <fullName evidence="9">Interleukin enhancer-binding factor 2-like protein</fullName>
    </submittedName>
</protein>
<comment type="subcellular location">
    <subcellularLocation>
        <location evidence="1">Nucleus</location>
    </subcellularLocation>
</comment>
<dbReference type="SUPFAM" id="SSF81301">
    <property type="entry name" value="Nucleotidyltransferase"/>
    <property type="match status" value="1"/>
</dbReference>
<dbReference type="SMART" id="SM00572">
    <property type="entry name" value="DZF"/>
    <property type="match status" value="1"/>
</dbReference>
<evidence type="ECO:0000313" key="9">
    <source>
        <dbReference type="EMBL" id="KAK3910598.1"/>
    </source>
</evidence>
<dbReference type="Proteomes" id="UP001219518">
    <property type="component" value="Unassembled WGS sequence"/>
</dbReference>
<keyword evidence="4" id="KW-0010">Activator</keyword>
<feature type="compositionally biased region" description="Acidic residues" evidence="7">
    <location>
        <begin position="314"/>
        <end position="327"/>
    </location>
</feature>
<feature type="compositionally biased region" description="Gly residues" evidence="7">
    <location>
        <begin position="9"/>
        <end position="18"/>
    </location>
</feature>
<dbReference type="InterPro" id="IPR049402">
    <property type="entry name" value="DZF_dom_C"/>
</dbReference>
<feature type="region of interest" description="Disordered" evidence="7">
    <location>
        <begin position="302"/>
        <end position="327"/>
    </location>
</feature>
<dbReference type="EMBL" id="JAHWGI010000180">
    <property type="protein sequence ID" value="KAK3910598.1"/>
    <property type="molecule type" value="Genomic_DNA"/>
</dbReference>
<dbReference type="PROSITE" id="PS51703">
    <property type="entry name" value="DZF"/>
    <property type="match status" value="1"/>
</dbReference>
<dbReference type="GO" id="GO:0003677">
    <property type="term" value="F:DNA binding"/>
    <property type="evidence" value="ECO:0007669"/>
    <property type="project" value="UniProtKB-KW"/>
</dbReference>
<keyword evidence="10" id="KW-1185">Reference proteome</keyword>
<sequence length="327" mass="36348">MRMARGRGRGGPMRGGMRPGPRPIPHGVKPMYLPRHPFDLALCELSFPRVKPAPDETAFTNALMKRNLDLTPTQHEHTAVLNLVTKVQAVLDGLIITPGTFDACQIEEVREVGSYKKGTMITGHNVADLVVILKTFPTREAVDKFAQKVHEDLLVSCGQDKNAHHSSIKVLIRLLRDLRKRFDGLEPLSPWMLDLLAHNAILNNPSRQALPINTAYRRCLQLLAAGLFLPGSASITDPCEANNMRVHTAMTLEQQDLVCLTAQTLLRVLSHGGYQRILEGNTPDITGETSAWNDVIVSPLEKAYEKPPEKKDDEEMEDVNAEETMDT</sequence>
<dbReference type="GO" id="GO:0003725">
    <property type="term" value="F:double-stranded RNA binding"/>
    <property type="evidence" value="ECO:0007669"/>
    <property type="project" value="TreeGrafter"/>
</dbReference>
<feature type="region of interest" description="Disordered" evidence="7">
    <location>
        <begin position="1"/>
        <end position="23"/>
    </location>
</feature>
<dbReference type="Pfam" id="PF07528">
    <property type="entry name" value="DZF_N"/>
    <property type="match status" value="1"/>
</dbReference>
<keyword evidence="5" id="KW-0804">Transcription</keyword>
<evidence type="ECO:0000256" key="7">
    <source>
        <dbReference type="SAM" id="MobiDB-lite"/>
    </source>
</evidence>
<comment type="caution">
    <text evidence="9">The sequence shown here is derived from an EMBL/GenBank/DDBJ whole genome shotgun (WGS) entry which is preliminary data.</text>
</comment>
<dbReference type="InterPro" id="IPR006561">
    <property type="entry name" value="DZF_dom"/>
</dbReference>
<evidence type="ECO:0000256" key="4">
    <source>
        <dbReference type="ARBA" id="ARBA00023159"/>
    </source>
</evidence>
<keyword evidence="2" id="KW-0805">Transcription regulation</keyword>
<dbReference type="GO" id="GO:0045893">
    <property type="term" value="P:positive regulation of DNA-templated transcription"/>
    <property type="evidence" value="ECO:0007669"/>
    <property type="project" value="TreeGrafter"/>
</dbReference>
<dbReference type="AlphaFoldDB" id="A0AAE1GXE4"/>
<dbReference type="PANTHER" id="PTHR46447:SF1">
    <property type="entry name" value="INTERLEUKIN ENHANCER-BINDING FACTOR 2"/>
    <property type="match status" value="1"/>
</dbReference>
<name>A0AAE1GXE4_9NEOP</name>
<keyword evidence="3" id="KW-0238">DNA-binding</keyword>
<gene>
    <name evidence="9" type="ORF">KUF71_020412</name>
</gene>
<dbReference type="InterPro" id="IPR049401">
    <property type="entry name" value="DZF_dom_N"/>
</dbReference>
<reference evidence="9" key="2">
    <citation type="journal article" date="2023" name="BMC Genomics">
        <title>Pest status, molecular evolution, and epigenetic factors derived from the genome assembly of Frankliniella fusca, a thysanopteran phytovirus vector.</title>
        <authorList>
            <person name="Catto M.A."/>
            <person name="Labadie P.E."/>
            <person name="Jacobson A.L."/>
            <person name="Kennedy G.G."/>
            <person name="Srinivasan R."/>
            <person name="Hunt B.G."/>
        </authorList>
    </citation>
    <scope>NUCLEOTIDE SEQUENCE</scope>
    <source>
        <strain evidence="9">PL_HMW_Pooled</strain>
    </source>
</reference>
<evidence type="ECO:0000313" key="10">
    <source>
        <dbReference type="Proteomes" id="UP001219518"/>
    </source>
</evidence>
<evidence type="ECO:0000256" key="6">
    <source>
        <dbReference type="ARBA" id="ARBA00023242"/>
    </source>
</evidence>
<evidence type="ECO:0000256" key="1">
    <source>
        <dbReference type="ARBA" id="ARBA00004123"/>
    </source>
</evidence>
<evidence type="ECO:0000256" key="5">
    <source>
        <dbReference type="ARBA" id="ARBA00023163"/>
    </source>
</evidence>
<accession>A0AAE1GXE4</accession>
<dbReference type="InterPro" id="IPR052134">
    <property type="entry name" value="ILF2"/>
</dbReference>
<evidence type="ECO:0000259" key="8">
    <source>
        <dbReference type="PROSITE" id="PS51703"/>
    </source>
</evidence>
<reference evidence="9" key="1">
    <citation type="submission" date="2021-07" db="EMBL/GenBank/DDBJ databases">
        <authorList>
            <person name="Catto M.A."/>
            <person name="Jacobson A."/>
            <person name="Kennedy G."/>
            <person name="Labadie P."/>
            <person name="Hunt B.G."/>
            <person name="Srinivasan R."/>
        </authorList>
    </citation>
    <scope>NUCLEOTIDE SEQUENCE</scope>
    <source>
        <strain evidence="9">PL_HMW_Pooled</strain>
        <tissue evidence="9">Head</tissue>
    </source>
</reference>
<feature type="compositionally biased region" description="Basic and acidic residues" evidence="7">
    <location>
        <begin position="302"/>
        <end position="313"/>
    </location>
</feature>
<evidence type="ECO:0000256" key="2">
    <source>
        <dbReference type="ARBA" id="ARBA00023015"/>
    </source>
</evidence>
<organism evidence="9 10">
    <name type="scientific">Frankliniella fusca</name>
    <dbReference type="NCBI Taxonomy" id="407009"/>
    <lineage>
        <taxon>Eukaryota</taxon>
        <taxon>Metazoa</taxon>
        <taxon>Ecdysozoa</taxon>
        <taxon>Arthropoda</taxon>
        <taxon>Hexapoda</taxon>
        <taxon>Insecta</taxon>
        <taxon>Pterygota</taxon>
        <taxon>Neoptera</taxon>
        <taxon>Paraneoptera</taxon>
        <taxon>Thysanoptera</taxon>
        <taxon>Terebrantia</taxon>
        <taxon>Thripoidea</taxon>
        <taxon>Thripidae</taxon>
        <taxon>Frankliniella</taxon>
    </lineage>
</organism>
<dbReference type="Gene3D" id="1.10.1410.40">
    <property type="match status" value="2"/>
</dbReference>
<dbReference type="Pfam" id="PF20965">
    <property type="entry name" value="DZF_C"/>
    <property type="match status" value="1"/>
</dbReference>
<dbReference type="PROSITE" id="PS50152">
    <property type="entry name" value="25A_SYNTH_3"/>
    <property type="match status" value="1"/>
</dbReference>
<evidence type="ECO:0000256" key="3">
    <source>
        <dbReference type="ARBA" id="ARBA00023125"/>
    </source>
</evidence>
<keyword evidence="6" id="KW-0539">Nucleus</keyword>
<feature type="domain" description="DZF" evidence="8">
    <location>
        <begin position="22"/>
        <end position="318"/>
    </location>
</feature>
<dbReference type="InterPro" id="IPR043519">
    <property type="entry name" value="NT_sf"/>
</dbReference>
<proteinExistence type="predicted"/>